<dbReference type="PANTHER" id="PTHR47777:SF1">
    <property type="entry name" value="HOMEOBOX PROTEIN SEBOX"/>
    <property type="match status" value="1"/>
</dbReference>
<dbReference type="OrthoDB" id="6159439at2759"/>
<dbReference type="AlphaFoldDB" id="A0A6A5FR56"/>
<evidence type="ECO:0000256" key="10">
    <source>
        <dbReference type="SAM" id="MobiDB-lite"/>
    </source>
</evidence>
<accession>A0A6A5FR56</accession>
<dbReference type="CDD" id="cd00086">
    <property type="entry name" value="homeodomain"/>
    <property type="match status" value="1"/>
</dbReference>
<evidence type="ECO:0000256" key="4">
    <source>
        <dbReference type="ARBA" id="ARBA00022473"/>
    </source>
</evidence>
<evidence type="ECO:0000259" key="11">
    <source>
        <dbReference type="PROSITE" id="PS50071"/>
    </source>
</evidence>
<organism evidence="12 13">
    <name type="scientific">Perca fluviatilis</name>
    <name type="common">European perch</name>
    <dbReference type="NCBI Taxonomy" id="8168"/>
    <lineage>
        <taxon>Eukaryota</taxon>
        <taxon>Metazoa</taxon>
        <taxon>Chordata</taxon>
        <taxon>Craniata</taxon>
        <taxon>Vertebrata</taxon>
        <taxon>Euteleostomi</taxon>
        <taxon>Actinopterygii</taxon>
        <taxon>Neopterygii</taxon>
        <taxon>Teleostei</taxon>
        <taxon>Neoteleostei</taxon>
        <taxon>Acanthomorphata</taxon>
        <taxon>Eupercaria</taxon>
        <taxon>Perciformes</taxon>
        <taxon>Percoidei</taxon>
        <taxon>Percidae</taxon>
        <taxon>Percinae</taxon>
        <taxon>Perca</taxon>
    </lineage>
</organism>
<comment type="similarity">
    <text evidence="3">Belongs to the paired homeobox family.</text>
</comment>
<dbReference type="GO" id="GO:0005634">
    <property type="term" value="C:nucleus"/>
    <property type="evidence" value="ECO:0007669"/>
    <property type="project" value="UniProtKB-SubCell"/>
</dbReference>
<comment type="caution">
    <text evidence="12">The sequence shown here is derived from an EMBL/GenBank/DDBJ whole genome shotgun (WGS) entry which is preliminary data.</text>
</comment>
<evidence type="ECO:0000256" key="6">
    <source>
        <dbReference type="ARBA" id="ARBA00023155"/>
    </source>
</evidence>
<dbReference type="FunFam" id="1.10.10.60:FF:000312">
    <property type="entry name" value="Mix-type homeobox gene 1"/>
    <property type="match status" value="1"/>
</dbReference>
<dbReference type="Gene3D" id="1.10.10.60">
    <property type="entry name" value="Homeodomain-like"/>
    <property type="match status" value="1"/>
</dbReference>
<dbReference type="GO" id="GO:0003677">
    <property type="term" value="F:DNA binding"/>
    <property type="evidence" value="ECO:0007669"/>
    <property type="project" value="UniProtKB-UniRule"/>
</dbReference>
<dbReference type="Pfam" id="PF00046">
    <property type="entry name" value="Homeodomain"/>
    <property type="match status" value="1"/>
</dbReference>
<name>A0A6A5FR56_PERFL</name>
<gene>
    <name evidence="12" type="ORF">PFLUV_G00018460</name>
</gene>
<keyword evidence="13" id="KW-1185">Reference proteome</keyword>
<evidence type="ECO:0000313" key="12">
    <source>
        <dbReference type="EMBL" id="KAF1393672.1"/>
    </source>
</evidence>
<dbReference type="SUPFAM" id="SSF46689">
    <property type="entry name" value="Homeodomain-like"/>
    <property type="match status" value="1"/>
</dbReference>
<comment type="function">
    <text evidence="1">Sequence-specific transcription factor which is part of a developmental regulatory system that provides cells with specific positional identities on the anterior-posterior axis.</text>
</comment>
<dbReference type="InterPro" id="IPR009057">
    <property type="entry name" value="Homeodomain-like_sf"/>
</dbReference>
<protein>
    <recommendedName>
        <fullName evidence="11">Homeobox domain-containing protein</fullName>
    </recommendedName>
</protein>
<evidence type="ECO:0000256" key="5">
    <source>
        <dbReference type="ARBA" id="ARBA00023125"/>
    </source>
</evidence>
<dbReference type="PANTHER" id="PTHR47777">
    <property type="entry name" value="HOMEOBOX PROTEIN SEBOX"/>
    <property type="match status" value="1"/>
</dbReference>
<evidence type="ECO:0000256" key="8">
    <source>
        <dbReference type="PROSITE-ProRule" id="PRU00108"/>
    </source>
</evidence>
<keyword evidence="4" id="KW-0217">Developmental protein</keyword>
<evidence type="ECO:0000256" key="9">
    <source>
        <dbReference type="RuleBase" id="RU000682"/>
    </source>
</evidence>
<keyword evidence="6 8" id="KW-0371">Homeobox</keyword>
<sequence length="338" mass="37494">MALFTDSDFSLLKQNQQRDMVDFKALFGEPDHCKDARSECALSSPEPDRAAAAATGLMEGQRKRKRTIFSRAQLSELEQAFAVTPYPDIALRERLAAHTHLPESKIQVWFQNRRARSIKIVRQPKSTKPGLGGREVVDPPPGPVSSAFLTSTTLTDIFRQEPNHSCEDVPQIYSDWFHIYSNPVSSPPPSSFHQQPTLGPSKPPECRLWDEEPHQRQHLGPALPGFLPGSFPQPISRQPHHSASARSYQAFKNFKPQTMAPSGTHQAVYGGSAAGGGHASVDQVVPSHPQPVYWEVTQGQGPHHSHPHHHPQMGPQTSMGYISDLIYNAAIVTNFLEF</sequence>
<dbReference type="InterPro" id="IPR042223">
    <property type="entry name" value="SEBOX"/>
</dbReference>
<feature type="DNA-binding region" description="Homeobox" evidence="8">
    <location>
        <begin position="62"/>
        <end position="121"/>
    </location>
</feature>
<proteinExistence type="inferred from homology"/>
<keyword evidence="5 8" id="KW-0238">DNA-binding</keyword>
<dbReference type="EMBL" id="VHII01000002">
    <property type="protein sequence ID" value="KAF1393672.1"/>
    <property type="molecule type" value="Genomic_DNA"/>
</dbReference>
<feature type="domain" description="Homeobox" evidence="11">
    <location>
        <begin position="60"/>
        <end position="120"/>
    </location>
</feature>
<keyword evidence="7 8" id="KW-0539">Nucleus</keyword>
<evidence type="ECO:0000256" key="3">
    <source>
        <dbReference type="ARBA" id="ARBA00005733"/>
    </source>
</evidence>
<reference evidence="12 13" key="1">
    <citation type="submission" date="2019-06" db="EMBL/GenBank/DDBJ databases">
        <title>A chromosome-scale genome assembly of the European perch, Perca fluviatilis.</title>
        <authorList>
            <person name="Roques C."/>
            <person name="Zahm M."/>
            <person name="Cabau C."/>
            <person name="Klopp C."/>
            <person name="Bouchez O."/>
            <person name="Donnadieu C."/>
            <person name="Kuhl H."/>
            <person name="Gislard M."/>
            <person name="Guendouz S."/>
            <person name="Journot L."/>
            <person name="Haffray P."/>
            <person name="Bestin A."/>
            <person name="Morvezen R."/>
            <person name="Feron R."/>
            <person name="Wen M."/>
            <person name="Jouanno E."/>
            <person name="Herpin A."/>
            <person name="Schartl M."/>
            <person name="Postlethwait J."/>
            <person name="Schaerlinger B."/>
            <person name="Chardard D."/>
            <person name="Lecocq T."/>
            <person name="Poncet C."/>
            <person name="Jaffrelo L."/>
            <person name="Lampietro C."/>
            <person name="Guiguen Y."/>
        </authorList>
    </citation>
    <scope>NUCLEOTIDE SEQUENCE [LARGE SCALE GENOMIC DNA]</scope>
    <source>
        <tissue evidence="12">Blood</tissue>
    </source>
</reference>
<dbReference type="InterPro" id="IPR001356">
    <property type="entry name" value="HD"/>
</dbReference>
<dbReference type="SMART" id="SM00389">
    <property type="entry name" value="HOX"/>
    <property type="match status" value="1"/>
</dbReference>
<dbReference type="PROSITE" id="PS50071">
    <property type="entry name" value="HOMEOBOX_2"/>
    <property type="match status" value="1"/>
</dbReference>
<dbReference type="Proteomes" id="UP000465112">
    <property type="component" value="Chromosome 2"/>
</dbReference>
<evidence type="ECO:0000256" key="7">
    <source>
        <dbReference type="ARBA" id="ARBA00023242"/>
    </source>
</evidence>
<evidence type="ECO:0000256" key="2">
    <source>
        <dbReference type="ARBA" id="ARBA00004123"/>
    </source>
</evidence>
<feature type="region of interest" description="Disordered" evidence="10">
    <location>
        <begin position="298"/>
        <end position="317"/>
    </location>
</feature>
<evidence type="ECO:0000313" key="13">
    <source>
        <dbReference type="Proteomes" id="UP000465112"/>
    </source>
</evidence>
<evidence type="ECO:0000256" key="1">
    <source>
        <dbReference type="ARBA" id="ARBA00003263"/>
    </source>
</evidence>
<comment type="subcellular location">
    <subcellularLocation>
        <location evidence="2 8 9">Nucleus</location>
    </subcellularLocation>
</comment>